<proteinExistence type="inferred from homology"/>
<dbReference type="PANTHER" id="PTHR30537">
    <property type="entry name" value="HTH-TYPE TRANSCRIPTIONAL REGULATOR"/>
    <property type="match status" value="1"/>
</dbReference>
<organism evidence="4 5">
    <name type="scientific">Paracoccus aerius</name>
    <dbReference type="NCBI Taxonomy" id="1915382"/>
    <lineage>
        <taxon>Bacteria</taxon>
        <taxon>Pseudomonadati</taxon>
        <taxon>Pseudomonadota</taxon>
        <taxon>Alphaproteobacteria</taxon>
        <taxon>Rhodobacterales</taxon>
        <taxon>Paracoccaceae</taxon>
        <taxon>Paracoccus</taxon>
    </lineage>
</organism>
<evidence type="ECO:0000256" key="1">
    <source>
        <dbReference type="ARBA" id="ARBA00009437"/>
    </source>
</evidence>
<dbReference type="Pfam" id="PF03466">
    <property type="entry name" value="LysR_substrate"/>
    <property type="match status" value="1"/>
</dbReference>
<dbReference type="Proteomes" id="UP000644749">
    <property type="component" value="Unassembled WGS sequence"/>
</dbReference>
<feature type="domain" description="LysR substrate-binding" evidence="3">
    <location>
        <begin position="16"/>
        <end position="86"/>
    </location>
</feature>
<comment type="caution">
    <text evidence="4">The sequence shown here is derived from an EMBL/GenBank/DDBJ whole genome shotgun (WGS) entry which is preliminary data.</text>
</comment>
<evidence type="ECO:0000313" key="5">
    <source>
        <dbReference type="Proteomes" id="UP000644749"/>
    </source>
</evidence>
<dbReference type="SUPFAM" id="SSF53850">
    <property type="entry name" value="Periplasmic binding protein-like II"/>
    <property type="match status" value="1"/>
</dbReference>
<dbReference type="PANTHER" id="PTHR30537:SF5">
    <property type="entry name" value="HTH-TYPE TRANSCRIPTIONAL ACTIVATOR TTDR-RELATED"/>
    <property type="match status" value="1"/>
</dbReference>
<feature type="region of interest" description="Disordered" evidence="2">
    <location>
        <begin position="170"/>
        <end position="220"/>
    </location>
</feature>
<feature type="compositionally biased region" description="Basic and acidic residues" evidence="2">
    <location>
        <begin position="176"/>
        <end position="208"/>
    </location>
</feature>
<evidence type="ECO:0000256" key="2">
    <source>
        <dbReference type="SAM" id="MobiDB-lite"/>
    </source>
</evidence>
<dbReference type="EMBL" id="JAESHT010000002">
    <property type="protein sequence ID" value="MBL3672624.1"/>
    <property type="molecule type" value="Genomic_DNA"/>
</dbReference>
<comment type="similarity">
    <text evidence="1">Belongs to the LysR transcriptional regulatory family.</text>
</comment>
<dbReference type="InterPro" id="IPR058163">
    <property type="entry name" value="LysR-type_TF_proteobact-type"/>
</dbReference>
<dbReference type="Gene3D" id="3.40.190.10">
    <property type="entry name" value="Periplasmic binding protein-like II"/>
    <property type="match status" value="1"/>
</dbReference>
<sequence length="239" mass="26920">MTDIRDTMLALQSLQGAPTDTLRTNAFASAARKVMAPLVLPFLRRHPQIPIDLVTEGKLVDIVAWGFDLGLRPTDPVPSDMIGPRLVDHVPFGHGNTQTFIAALRHDRLDAPWVINGVMNRELFALYVETQLDPTLRPGDVIILDKLSPHKSPKGSGEHERRWRVVLVPASLQPRPEPDRDHSSVHADPWRSRPHIREAQGPDPESRRANPKGSLARCRAGPRSFHRWGMLQFLQSRRI</sequence>
<reference evidence="4 5" key="1">
    <citation type="submission" date="2021-01" db="EMBL/GenBank/DDBJ databases">
        <title>011410 draft genome.</title>
        <authorList>
            <person name="Lang L."/>
        </authorList>
    </citation>
    <scope>NUCLEOTIDE SEQUENCE [LARGE SCALE GENOMIC DNA]</scope>
    <source>
        <strain evidence="4 5">KCTC 42845</strain>
    </source>
</reference>
<accession>A0ABS1S3C4</accession>
<protein>
    <submittedName>
        <fullName evidence="4">Transposase</fullName>
    </submittedName>
</protein>
<keyword evidence="5" id="KW-1185">Reference proteome</keyword>
<evidence type="ECO:0000313" key="4">
    <source>
        <dbReference type="EMBL" id="MBL3672624.1"/>
    </source>
</evidence>
<dbReference type="InterPro" id="IPR005119">
    <property type="entry name" value="LysR_subst-bd"/>
</dbReference>
<evidence type="ECO:0000259" key="3">
    <source>
        <dbReference type="Pfam" id="PF03466"/>
    </source>
</evidence>
<gene>
    <name evidence="4" type="ORF">JL111_03920</name>
</gene>
<name>A0ABS1S3C4_9RHOB</name>